<evidence type="ECO:0000313" key="8">
    <source>
        <dbReference type="Proteomes" id="UP000664534"/>
    </source>
</evidence>
<sequence length="449" mass="49695">MAMEVNETKQLKSKPCCRVLVVGAGLGGLAAAVGIKRAGHDVMVIERMPELREIGAGIQVPPNSSKILKEWGILEDIVSRAVQPHDIAIHSYKDGRVLTTQILDPAMQQAYGAPYLVIHRAEYLKALVKEAKELGITIQLGSVVERIDFAKTSILLEGGKTLDADLIIGADGERSFCRDSLLGHPDPPHPSGDIVFRTVIPVEKLQNDPALTGLIDPPAVHFWLGPDAHALAYMLGDGLLNLVLIHPDFPGAQATFGPQPADMDQIRNSVKQWDSDFKKLLDVAQQANKWILVECHDLPSWTHPVGNFTLLGDSAHAMLPYLAQGAAQAIEDAAFLSGLLSHLELKSQISDILSIYERHRKPRAMQVKRRTLATREINGMVDGPLQQERDRQLSEHKPFDGYPNPLADPTFSDWLFGYDANEEAEKAWKTYKKGEWPLTSGMWQTRYHT</sequence>
<dbReference type="GO" id="GO:0071949">
    <property type="term" value="F:FAD binding"/>
    <property type="evidence" value="ECO:0007669"/>
    <property type="project" value="InterPro"/>
</dbReference>
<dbReference type="OrthoDB" id="420606at2759"/>
<dbReference type="PRINTS" id="PR00420">
    <property type="entry name" value="RNGMNOXGNASE"/>
</dbReference>
<dbReference type="InterPro" id="IPR050493">
    <property type="entry name" value="FAD-dep_Monooxygenase_BioMet"/>
</dbReference>
<keyword evidence="5" id="KW-0503">Monooxygenase</keyword>
<comment type="caution">
    <text evidence="7">The sequence shown here is derived from an EMBL/GenBank/DDBJ whole genome shotgun (WGS) entry which is preliminary data.</text>
</comment>
<dbReference type="Pfam" id="PF01494">
    <property type="entry name" value="FAD_binding_3"/>
    <property type="match status" value="2"/>
</dbReference>
<keyword evidence="8" id="KW-1185">Reference proteome</keyword>
<reference evidence="7" key="1">
    <citation type="submission" date="2021-03" db="EMBL/GenBank/DDBJ databases">
        <authorList>
            <person name="Tagirdzhanova G."/>
        </authorList>
    </citation>
    <scope>NUCLEOTIDE SEQUENCE</scope>
</reference>
<keyword evidence="4" id="KW-0560">Oxidoreductase</keyword>
<dbReference type="Gene3D" id="3.50.50.60">
    <property type="entry name" value="FAD/NAD(P)-binding domain"/>
    <property type="match status" value="1"/>
</dbReference>
<evidence type="ECO:0000313" key="7">
    <source>
        <dbReference type="EMBL" id="CAF9923643.1"/>
    </source>
</evidence>
<gene>
    <name evidence="7" type="ORF">IMSHALPRED_005980</name>
</gene>
<accession>A0A8H3FFP5</accession>
<dbReference type="SUPFAM" id="SSF51905">
    <property type="entry name" value="FAD/NAD(P)-binding domain"/>
    <property type="match status" value="1"/>
</dbReference>
<dbReference type="PANTHER" id="PTHR13789:SF238">
    <property type="entry name" value="PUTATIVE (AFU_ORTHOLOGUE AFUA_2G01680)-RELATED"/>
    <property type="match status" value="1"/>
</dbReference>
<dbReference type="SUPFAM" id="SSF54373">
    <property type="entry name" value="FAD-linked reductases, C-terminal domain"/>
    <property type="match status" value="1"/>
</dbReference>
<evidence type="ECO:0000256" key="2">
    <source>
        <dbReference type="ARBA" id="ARBA00022630"/>
    </source>
</evidence>
<dbReference type="InterPro" id="IPR036188">
    <property type="entry name" value="FAD/NAD-bd_sf"/>
</dbReference>
<protein>
    <recommendedName>
        <fullName evidence="6">FAD-binding domain-containing protein</fullName>
    </recommendedName>
</protein>
<dbReference type="PANTHER" id="PTHR13789">
    <property type="entry name" value="MONOOXYGENASE"/>
    <property type="match status" value="1"/>
</dbReference>
<organism evidence="7 8">
    <name type="scientific">Imshaugia aleurites</name>
    <dbReference type="NCBI Taxonomy" id="172621"/>
    <lineage>
        <taxon>Eukaryota</taxon>
        <taxon>Fungi</taxon>
        <taxon>Dikarya</taxon>
        <taxon>Ascomycota</taxon>
        <taxon>Pezizomycotina</taxon>
        <taxon>Lecanoromycetes</taxon>
        <taxon>OSLEUM clade</taxon>
        <taxon>Lecanoromycetidae</taxon>
        <taxon>Lecanorales</taxon>
        <taxon>Lecanorineae</taxon>
        <taxon>Parmeliaceae</taxon>
        <taxon>Imshaugia</taxon>
    </lineage>
</organism>
<evidence type="ECO:0000256" key="4">
    <source>
        <dbReference type="ARBA" id="ARBA00023002"/>
    </source>
</evidence>
<dbReference type="Proteomes" id="UP000664534">
    <property type="component" value="Unassembled WGS sequence"/>
</dbReference>
<dbReference type="GO" id="GO:0004497">
    <property type="term" value="F:monooxygenase activity"/>
    <property type="evidence" value="ECO:0007669"/>
    <property type="project" value="UniProtKB-KW"/>
</dbReference>
<feature type="domain" description="FAD-binding" evidence="6">
    <location>
        <begin position="306"/>
        <end position="370"/>
    </location>
</feature>
<comment type="similarity">
    <text evidence="1">Belongs to the paxM FAD-dependent monooxygenase family.</text>
</comment>
<keyword evidence="2" id="KW-0285">Flavoprotein</keyword>
<feature type="domain" description="FAD-binding" evidence="6">
    <location>
        <begin position="17"/>
        <end position="181"/>
    </location>
</feature>
<dbReference type="EMBL" id="CAJPDT010000034">
    <property type="protein sequence ID" value="CAF9923643.1"/>
    <property type="molecule type" value="Genomic_DNA"/>
</dbReference>
<evidence type="ECO:0000259" key="6">
    <source>
        <dbReference type="Pfam" id="PF01494"/>
    </source>
</evidence>
<dbReference type="AlphaFoldDB" id="A0A8H3FFP5"/>
<name>A0A8H3FFP5_9LECA</name>
<keyword evidence="3" id="KW-0274">FAD</keyword>
<evidence type="ECO:0000256" key="1">
    <source>
        <dbReference type="ARBA" id="ARBA00007992"/>
    </source>
</evidence>
<dbReference type="InterPro" id="IPR002938">
    <property type="entry name" value="FAD-bd"/>
</dbReference>
<proteinExistence type="inferred from homology"/>
<evidence type="ECO:0000256" key="5">
    <source>
        <dbReference type="ARBA" id="ARBA00023033"/>
    </source>
</evidence>
<evidence type="ECO:0000256" key="3">
    <source>
        <dbReference type="ARBA" id="ARBA00022827"/>
    </source>
</evidence>